<sequence>MAGRRRRGNGQSVKNRLKSSQEDRRRLEIGEVCRGRSLARSGCKRKRNLRRQDVGRRKRHSATSTSSASSASSRVRMLEIGDVQHAEVNVDDTSNCGTLYSDDNFGEISLDSKIMINRDSEDLDIAALREGFQRVIWSNDTDEDNVMGNQRGFTPPPGVSREDLSRVSWTYSIARAAESLNISLNQERVSEDVVPKLHKKYGKAALFALKLDIKVYQWHQSPRFLAVGTMVENTRSQEMKRMDDAIRRNAETTQQQLEILEEIKNSIAGLTQLITTLNSKYEGGIQPSWVGLGAAVWLQIASGSAYKFPLYSNSLKSFLGFSQQQLMMLGVANDSEFYGLLFAVPLSPCLIG</sequence>
<comment type="caution">
    <text evidence="1">The sequence shown here is derived from an EMBL/GenBank/DDBJ whole genome shotgun (WGS) entry which is preliminary data.</text>
</comment>
<reference evidence="1 2" key="1">
    <citation type="journal article" date="2021" name="Hortic Res">
        <title>High-quality reference genome and annotation aids understanding of berry development for evergreen blueberry (Vaccinium darrowii).</title>
        <authorList>
            <person name="Yu J."/>
            <person name="Hulse-Kemp A.M."/>
            <person name="Babiker E."/>
            <person name="Staton M."/>
        </authorList>
    </citation>
    <scope>NUCLEOTIDE SEQUENCE [LARGE SCALE GENOMIC DNA]</scope>
    <source>
        <strain evidence="2">cv. NJ 8807/NJ 8810</strain>
        <tissue evidence="1">Young leaf</tissue>
    </source>
</reference>
<proteinExistence type="predicted"/>
<dbReference type="Proteomes" id="UP000828048">
    <property type="component" value="Chromosome 2"/>
</dbReference>
<evidence type="ECO:0000313" key="1">
    <source>
        <dbReference type="EMBL" id="KAH7833185.1"/>
    </source>
</evidence>
<gene>
    <name evidence="1" type="ORF">Vadar_003889</name>
</gene>
<dbReference type="EMBL" id="CM037152">
    <property type="protein sequence ID" value="KAH7833185.1"/>
    <property type="molecule type" value="Genomic_DNA"/>
</dbReference>
<name>A0ACB7WXE0_9ERIC</name>
<evidence type="ECO:0000313" key="2">
    <source>
        <dbReference type="Proteomes" id="UP000828048"/>
    </source>
</evidence>
<accession>A0ACB7WXE0</accession>
<keyword evidence="2" id="KW-1185">Reference proteome</keyword>
<protein>
    <submittedName>
        <fullName evidence="1">Uncharacterized protein</fullName>
    </submittedName>
</protein>
<organism evidence="1 2">
    <name type="scientific">Vaccinium darrowii</name>
    <dbReference type="NCBI Taxonomy" id="229202"/>
    <lineage>
        <taxon>Eukaryota</taxon>
        <taxon>Viridiplantae</taxon>
        <taxon>Streptophyta</taxon>
        <taxon>Embryophyta</taxon>
        <taxon>Tracheophyta</taxon>
        <taxon>Spermatophyta</taxon>
        <taxon>Magnoliopsida</taxon>
        <taxon>eudicotyledons</taxon>
        <taxon>Gunneridae</taxon>
        <taxon>Pentapetalae</taxon>
        <taxon>asterids</taxon>
        <taxon>Ericales</taxon>
        <taxon>Ericaceae</taxon>
        <taxon>Vaccinioideae</taxon>
        <taxon>Vaccinieae</taxon>
        <taxon>Vaccinium</taxon>
    </lineage>
</organism>